<dbReference type="RefSeq" id="WP_185692074.1">
    <property type="nucleotide sequence ID" value="NZ_JACHVA010000053.1"/>
</dbReference>
<feature type="transmembrane region" description="Helical" evidence="6">
    <location>
        <begin position="43"/>
        <end position="65"/>
    </location>
</feature>
<dbReference type="PANTHER" id="PTHR42948">
    <property type="entry name" value="TRANSPORTER"/>
    <property type="match status" value="1"/>
</dbReference>
<dbReference type="PROSITE" id="PS50267">
    <property type="entry name" value="NA_NEUROTRAN_SYMP_3"/>
    <property type="match status" value="1"/>
</dbReference>
<accession>A0A7X1E3D3</accession>
<evidence type="ECO:0000256" key="2">
    <source>
        <dbReference type="ARBA" id="ARBA00022448"/>
    </source>
</evidence>
<comment type="subcellular location">
    <subcellularLocation>
        <location evidence="1">Membrane</location>
        <topology evidence="1">Multi-pass membrane protein</topology>
    </subcellularLocation>
</comment>
<feature type="transmembrane region" description="Helical" evidence="6">
    <location>
        <begin position="12"/>
        <end position="31"/>
    </location>
</feature>
<reference evidence="7 8" key="1">
    <citation type="submission" date="2020-07" db="EMBL/GenBank/DDBJ databases">
        <authorList>
            <person name="Feng X."/>
        </authorList>
    </citation>
    <scope>NUCLEOTIDE SEQUENCE [LARGE SCALE GENOMIC DNA]</scope>
    <source>
        <strain evidence="7 8">JCM14086</strain>
    </source>
</reference>
<keyword evidence="4 6" id="KW-1133">Transmembrane helix</keyword>
<feature type="transmembrane region" description="Helical" evidence="6">
    <location>
        <begin position="394"/>
        <end position="422"/>
    </location>
</feature>
<feature type="transmembrane region" description="Helical" evidence="6">
    <location>
        <begin position="434"/>
        <end position="452"/>
    </location>
</feature>
<gene>
    <name evidence="7" type="ORF">H5P30_06150</name>
</gene>
<feature type="transmembrane region" description="Helical" evidence="6">
    <location>
        <begin position="299"/>
        <end position="321"/>
    </location>
</feature>
<dbReference type="PANTHER" id="PTHR42948:SF1">
    <property type="entry name" value="TRANSPORTER"/>
    <property type="match status" value="1"/>
</dbReference>
<keyword evidence="8" id="KW-1185">Reference proteome</keyword>
<dbReference type="InterPro" id="IPR000175">
    <property type="entry name" value="Na/ntran_symport"/>
</dbReference>
<feature type="transmembrane region" description="Helical" evidence="6">
    <location>
        <begin position="160"/>
        <end position="178"/>
    </location>
</feature>
<comment type="caution">
    <text evidence="7">The sequence shown here is derived from an EMBL/GenBank/DDBJ whole genome shotgun (WGS) entry which is preliminary data.</text>
</comment>
<dbReference type="SUPFAM" id="SSF161070">
    <property type="entry name" value="SNF-like"/>
    <property type="match status" value="2"/>
</dbReference>
<evidence type="ECO:0000256" key="4">
    <source>
        <dbReference type="ARBA" id="ARBA00022989"/>
    </source>
</evidence>
<proteinExistence type="predicted"/>
<evidence type="ECO:0000313" key="7">
    <source>
        <dbReference type="EMBL" id="MBC2601355.1"/>
    </source>
</evidence>
<feature type="transmembrane region" description="Helical" evidence="6">
    <location>
        <begin position="185"/>
        <end position="205"/>
    </location>
</feature>
<evidence type="ECO:0000256" key="1">
    <source>
        <dbReference type="ARBA" id="ARBA00004141"/>
    </source>
</evidence>
<feature type="transmembrane region" description="Helical" evidence="6">
    <location>
        <begin position="464"/>
        <end position="485"/>
    </location>
</feature>
<dbReference type="Pfam" id="PF00209">
    <property type="entry name" value="SNF"/>
    <property type="match status" value="2"/>
</dbReference>
<protein>
    <submittedName>
        <fullName evidence="7">Sodium:calcium symporter</fullName>
    </submittedName>
</protein>
<sequence>MASQNETWSSRMGVILAVAGSAVGLGNFLRFPGQVAQYGGGSFMIAYFIAFLLIGLPVCWIEWTMGRAGGRYGFNSAPGIFGAICNSMGARFVGVIAFVVPVCIYMYYVVIEAWCLAYAVNYLRGVMGFEKSSEATAFFGSLVGISENGSAVHFDVQHVGIYFVAVFALNFFLIYRGISKGIEFFCKFAMPTLVLIALVILVRVLTLGTPDPSMPDRNVDTGLGFMWNPTKNYLVERAVGPDGKPLQGQEDDYSWNHGTHQEVVEAKNIEAAKAKAAANPEKYRFEEKGILAQLGDFDLWLAAAGQIFFSLSVGFGVIITYSSYLGRRDDVVLSSLAASSANEFCEVGIGGLISIPAGVAFFGVAGLASMGLSTFGVGFTVLPMVFAEMPLGQFFGFAFFFLLFLAAVTSSLSMLQPGIAYLEDAFLINRRRSVLILGVVTGIGGFLVIYYSANLKLLDTLDFWVTNLLMVLLALAQVILFGWVIGGKKGLKEAQLGSAIRIPPVYGFIIKYITPAFLLLTLLGWFYKSVLGQAFGDDQPKVSDKIKDLFIDPNPIAWTGVGMILILLIAAILMVPSKRKIQANINQTKKMGDSL</sequence>
<feature type="transmembrane region" description="Helical" evidence="6">
    <location>
        <begin position="505"/>
        <end position="527"/>
    </location>
</feature>
<evidence type="ECO:0000256" key="6">
    <source>
        <dbReference type="SAM" id="Phobius"/>
    </source>
</evidence>
<evidence type="ECO:0000256" key="5">
    <source>
        <dbReference type="ARBA" id="ARBA00023136"/>
    </source>
</evidence>
<dbReference type="Proteomes" id="UP000525652">
    <property type="component" value="Unassembled WGS sequence"/>
</dbReference>
<organism evidence="7 8">
    <name type="scientific">Puniceicoccus vermicola</name>
    <dbReference type="NCBI Taxonomy" id="388746"/>
    <lineage>
        <taxon>Bacteria</taxon>
        <taxon>Pseudomonadati</taxon>
        <taxon>Verrucomicrobiota</taxon>
        <taxon>Opitutia</taxon>
        <taxon>Puniceicoccales</taxon>
        <taxon>Puniceicoccaceae</taxon>
        <taxon>Puniceicoccus</taxon>
    </lineage>
</organism>
<dbReference type="EMBL" id="JACHVA010000053">
    <property type="protein sequence ID" value="MBC2601355.1"/>
    <property type="molecule type" value="Genomic_DNA"/>
</dbReference>
<keyword evidence="3 6" id="KW-0812">Transmembrane</keyword>
<keyword evidence="5 6" id="KW-0472">Membrane</keyword>
<evidence type="ECO:0000256" key="3">
    <source>
        <dbReference type="ARBA" id="ARBA00022692"/>
    </source>
</evidence>
<name>A0A7X1E3D3_9BACT</name>
<keyword evidence="2" id="KW-0813">Transport</keyword>
<dbReference type="AlphaFoldDB" id="A0A7X1E3D3"/>
<feature type="transmembrane region" description="Helical" evidence="6">
    <location>
        <begin position="359"/>
        <end position="382"/>
    </location>
</feature>
<feature type="transmembrane region" description="Helical" evidence="6">
    <location>
        <begin position="556"/>
        <end position="575"/>
    </location>
</feature>
<dbReference type="PRINTS" id="PR00176">
    <property type="entry name" value="NANEUSMPORT"/>
</dbReference>
<dbReference type="InterPro" id="IPR037272">
    <property type="entry name" value="SNS_sf"/>
</dbReference>
<dbReference type="GO" id="GO:0016020">
    <property type="term" value="C:membrane"/>
    <property type="evidence" value="ECO:0007669"/>
    <property type="project" value="UniProtKB-SubCell"/>
</dbReference>
<evidence type="ECO:0000313" key="8">
    <source>
        <dbReference type="Proteomes" id="UP000525652"/>
    </source>
</evidence>